<name>A0A5C3NT14_9APHY</name>
<feature type="region of interest" description="Disordered" evidence="1">
    <location>
        <begin position="1"/>
        <end position="33"/>
    </location>
</feature>
<sequence>MPDSIQRASPVDDTAYDGNDGSSETGSSDSDDLYVRMPSECREFLDSLGTVEPPAERLPAFYFLEAWDLYALGDALASPSRKGRATAALLRIGLAAAQAAHKMNTTDAPAVQRAMQVIMRELVTVVREGLDVYEEMKRAPGPLATMTHSTPAIPDAPAPIPVPESSQSAPVAPAAAAIPPVPPVHASSLAKSAPAFKPPMLHADNSHLMPLPEMRYDSAPTIKLLPPKMPHAANSCLLPPSTMCHDSEVACPVREDLSHRAPSSSGRAAPGAPGLAPAETRRVSPPPLKRPRLSAAPTTTRSSLPVFRTPGFGCADSTSSRTDPWAVRIAPESENIPGACSTSRYRKRGQPPA</sequence>
<dbReference type="Proteomes" id="UP000308197">
    <property type="component" value="Unassembled WGS sequence"/>
</dbReference>
<organism evidence="2 3">
    <name type="scientific">Polyporus arcularius HHB13444</name>
    <dbReference type="NCBI Taxonomy" id="1314778"/>
    <lineage>
        <taxon>Eukaryota</taxon>
        <taxon>Fungi</taxon>
        <taxon>Dikarya</taxon>
        <taxon>Basidiomycota</taxon>
        <taxon>Agaricomycotina</taxon>
        <taxon>Agaricomycetes</taxon>
        <taxon>Polyporales</taxon>
        <taxon>Polyporaceae</taxon>
        <taxon>Polyporus</taxon>
    </lineage>
</organism>
<dbReference type="AlphaFoldDB" id="A0A5C3NT14"/>
<gene>
    <name evidence="2" type="ORF">K466DRAFT_570088</name>
</gene>
<dbReference type="EMBL" id="ML211957">
    <property type="protein sequence ID" value="TFK79697.1"/>
    <property type="molecule type" value="Genomic_DNA"/>
</dbReference>
<accession>A0A5C3NT14</accession>
<protein>
    <submittedName>
        <fullName evidence="2">Uncharacterized protein</fullName>
    </submittedName>
</protein>
<feature type="compositionally biased region" description="Low complexity" evidence="1">
    <location>
        <begin position="17"/>
        <end position="28"/>
    </location>
</feature>
<feature type="compositionally biased region" description="Low complexity" evidence="1">
    <location>
        <begin position="260"/>
        <end position="278"/>
    </location>
</feature>
<reference evidence="2 3" key="1">
    <citation type="journal article" date="2019" name="Nat. Ecol. Evol.">
        <title>Megaphylogeny resolves global patterns of mushroom evolution.</title>
        <authorList>
            <person name="Varga T."/>
            <person name="Krizsan K."/>
            <person name="Foldi C."/>
            <person name="Dima B."/>
            <person name="Sanchez-Garcia M."/>
            <person name="Sanchez-Ramirez S."/>
            <person name="Szollosi G.J."/>
            <person name="Szarkandi J.G."/>
            <person name="Papp V."/>
            <person name="Albert L."/>
            <person name="Andreopoulos W."/>
            <person name="Angelini C."/>
            <person name="Antonin V."/>
            <person name="Barry K.W."/>
            <person name="Bougher N.L."/>
            <person name="Buchanan P."/>
            <person name="Buyck B."/>
            <person name="Bense V."/>
            <person name="Catcheside P."/>
            <person name="Chovatia M."/>
            <person name="Cooper J."/>
            <person name="Damon W."/>
            <person name="Desjardin D."/>
            <person name="Finy P."/>
            <person name="Geml J."/>
            <person name="Haridas S."/>
            <person name="Hughes K."/>
            <person name="Justo A."/>
            <person name="Karasinski D."/>
            <person name="Kautmanova I."/>
            <person name="Kiss B."/>
            <person name="Kocsube S."/>
            <person name="Kotiranta H."/>
            <person name="LaButti K.M."/>
            <person name="Lechner B.E."/>
            <person name="Liimatainen K."/>
            <person name="Lipzen A."/>
            <person name="Lukacs Z."/>
            <person name="Mihaltcheva S."/>
            <person name="Morgado L.N."/>
            <person name="Niskanen T."/>
            <person name="Noordeloos M.E."/>
            <person name="Ohm R.A."/>
            <person name="Ortiz-Santana B."/>
            <person name="Ovrebo C."/>
            <person name="Racz N."/>
            <person name="Riley R."/>
            <person name="Savchenko A."/>
            <person name="Shiryaev A."/>
            <person name="Soop K."/>
            <person name="Spirin V."/>
            <person name="Szebenyi C."/>
            <person name="Tomsovsky M."/>
            <person name="Tulloss R.E."/>
            <person name="Uehling J."/>
            <person name="Grigoriev I.V."/>
            <person name="Vagvolgyi C."/>
            <person name="Papp T."/>
            <person name="Martin F.M."/>
            <person name="Miettinen O."/>
            <person name="Hibbett D.S."/>
            <person name="Nagy L.G."/>
        </authorList>
    </citation>
    <scope>NUCLEOTIDE SEQUENCE [LARGE SCALE GENOMIC DNA]</scope>
    <source>
        <strain evidence="2 3">HHB13444</strain>
    </source>
</reference>
<feature type="compositionally biased region" description="Basic residues" evidence="1">
    <location>
        <begin position="344"/>
        <end position="353"/>
    </location>
</feature>
<dbReference type="InParanoid" id="A0A5C3NT14"/>
<evidence type="ECO:0000313" key="2">
    <source>
        <dbReference type="EMBL" id="TFK79697.1"/>
    </source>
</evidence>
<keyword evidence="3" id="KW-1185">Reference proteome</keyword>
<proteinExistence type="predicted"/>
<feature type="region of interest" description="Disordered" evidence="1">
    <location>
        <begin position="257"/>
        <end position="353"/>
    </location>
</feature>
<evidence type="ECO:0000256" key="1">
    <source>
        <dbReference type="SAM" id="MobiDB-lite"/>
    </source>
</evidence>
<evidence type="ECO:0000313" key="3">
    <source>
        <dbReference type="Proteomes" id="UP000308197"/>
    </source>
</evidence>